<dbReference type="Gene3D" id="1.10.390.20">
    <property type="match status" value="1"/>
</dbReference>
<keyword evidence="4" id="KW-0975">Bacterial flagellum</keyword>
<evidence type="ECO:0000259" key="5">
    <source>
        <dbReference type="Pfam" id="PF00669"/>
    </source>
</evidence>
<dbReference type="Gene3D" id="1.20.1330.10">
    <property type="entry name" value="f41 fragment of flagellin, N-terminal domain"/>
    <property type="match status" value="1"/>
</dbReference>
<dbReference type="GO" id="GO:0005198">
    <property type="term" value="F:structural molecule activity"/>
    <property type="evidence" value="ECO:0007669"/>
    <property type="project" value="InterPro"/>
</dbReference>
<accession>A0A7D5V874</accession>
<dbReference type="PRINTS" id="PR00207">
    <property type="entry name" value="FLAGELLIN"/>
</dbReference>
<dbReference type="InterPro" id="IPR001029">
    <property type="entry name" value="Flagellin_N"/>
</dbReference>
<organism evidence="6 7">
    <name type="scientific">Chitinibacter fontanus</name>
    <dbReference type="NCBI Taxonomy" id="1737446"/>
    <lineage>
        <taxon>Bacteria</taxon>
        <taxon>Pseudomonadati</taxon>
        <taxon>Pseudomonadota</taxon>
        <taxon>Betaproteobacteria</taxon>
        <taxon>Neisseriales</taxon>
        <taxon>Chitinibacteraceae</taxon>
        <taxon>Chitinibacter</taxon>
    </lineage>
</organism>
<evidence type="ECO:0000256" key="1">
    <source>
        <dbReference type="ARBA" id="ARBA00004365"/>
    </source>
</evidence>
<proteinExistence type="inferred from homology"/>
<protein>
    <submittedName>
        <fullName evidence="6">Flagellinolysin</fullName>
    </submittedName>
</protein>
<name>A0A7D5V874_9NEIS</name>
<dbReference type="NCBIfam" id="NF033876">
    <property type="entry name" value="flagella_HExxH"/>
    <property type="match status" value="1"/>
</dbReference>
<dbReference type="Pfam" id="PF00669">
    <property type="entry name" value="Flagellin_N"/>
    <property type="match status" value="1"/>
</dbReference>
<keyword evidence="6" id="KW-0966">Cell projection</keyword>
<keyword evidence="6" id="KW-0282">Flagellum</keyword>
<dbReference type="PANTHER" id="PTHR42792:SF2">
    <property type="entry name" value="FLAGELLIN"/>
    <property type="match status" value="1"/>
</dbReference>
<reference evidence="6 7" key="1">
    <citation type="journal article" date="2016" name="Int. J. Syst. Evol. Microbiol.">
        <title>Chitinibacter fontanus sp. nov., isolated from a spring.</title>
        <authorList>
            <person name="Sheu S.Y."/>
            <person name="Li Y.S."/>
            <person name="Young C.C."/>
            <person name="Chen W.M."/>
        </authorList>
    </citation>
    <scope>NUCLEOTIDE SEQUENCE [LARGE SCALE GENOMIC DNA]</scope>
    <source>
        <strain evidence="6 7">STM-7</strain>
    </source>
</reference>
<keyword evidence="7" id="KW-1185">Reference proteome</keyword>
<gene>
    <name evidence="6" type="ORF">HZU75_02695</name>
</gene>
<dbReference type="AlphaFoldDB" id="A0A7D5V874"/>
<evidence type="ECO:0000256" key="3">
    <source>
        <dbReference type="ARBA" id="ARBA00005709"/>
    </source>
</evidence>
<evidence type="ECO:0000256" key="2">
    <source>
        <dbReference type="ARBA" id="ARBA00004613"/>
    </source>
</evidence>
<evidence type="ECO:0000313" key="7">
    <source>
        <dbReference type="Proteomes" id="UP000510822"/>
    </source>
</evidence>
<dbReference type="KEGG" id="cfon:HZU75_02695"/>
<dbReference type="InterPro" id="IPR001492">
    <property type="entry name" value="Flagellin"/>
</dbReference>
<keyword evidence="6" id="KW-0969">Cilium</keyword>
<sequence length="476" mass="49466">MIVQITTNVVSLNTQRHLSQTSNGLAQVLSRLSSGLRINTAKDDAAGLAISSRMDATIRGDRQAIRNMNDGVSLMQVAEGAMSNAADVVQRIRELGVQAANGSLSGSDRQALQAEANQLLQSLSTQAQNAEFNGQKIFAQSESSLGGDPARRGIIDGLKMGWLEEAETRITNLFGITGDGADLNIVFEPPAGSGLSSAAGGTAAAVGSLTGTADANGKTLNMFLWIDPEDFKPPNLPDGGGVAVGNGTVYSDRIIAHEMVHAVMGRSMNFAPLASWFKEGAAEFIHGADERLFADTAGGTDTSAALSYKTNPTSGSEIYTGGYLAVRYMHQQIKAAGGNGIKDIMTYLSTHTGSTLDDALTHASHGAFNNFNDFDAKFLAAAATPSLFTTLGVNFTNEDTGAIGGADVDGKPAMSSTNVFADQGTQFSKQVLKGFKQVWAAGTTGIDIQGGTGLKETSFQVGNGAGQKKLPSNLGA</sequence>
<feature type="domain" description="Flagellin N-terminal" evidence="5">
    <location>
        <begin position="5"/>
        <end position="141"/>
    </location>
</feature>
<comment type="subcellular location">
    <subcellularLocation>
        <location evidence="1">Bacterial flagellum</location>
    </subcellularLocation>
    <subcellularLocation>
        <location evidence="2">Secreted</location>
    </subcellularLocation>
</comment>
<dbReference type="GO" id="GO:0005576">
    <property type="term" value="C:extracellular region"/>
    <property type="evidence" value="ECO:0007669"/>
    <property type="project" value="UniProtKB-SubCell"/>
</dbReference>
<evidence type="ECO:0000313" key="6">
    <source>
        <dbReference type="EMBL" id="QLI80531.1"/>
    </source>
</evidence>
<dbReference type="PANTHER" id="PTHR42792">
    <property type="entry name" value="FLAGELLIN"/>
    <property type="match status" value="1"/>
</dbReference>
<evidence type="ECO:0000256" key="4">
    <source>
        <dbReference type="ARBA" id="ARBA00023143"/>
    </source>
</evidence>
<dbReference type="EMBL" id="CP058952">
    <property type="protein sequence ID" value="QLI80531.1"/>
    <property type="molecule type" value="Genomic_DNA"/>
</dbReference>
<dbReference type="SUPFAM" id="SSF64518">
    <property type="entry name" value="Phase 1 flagellin"/>
    <property type="match status" value="1"/>
</dbReference>
<dbReference type="GO" id="GO:0009288">
    <property type="term" value="C:bacterial-type flagellum"/>
    <property type="evidence" value="ECO:0007669"/>
    <property type="project" value="UniProtKB-SubCell"/>
</dbReference>
<dbReference type="Proteomes" id="UP000510822">
    <property type="component" value="Chromosome"/>
</dbReference>
<comment type="similarity">
    <text evidence="3">Belongs to the bacterial flagellin family.</text>
</comment>